<dbReference type="AlphaFoldDB" id="A0AAV2PW35"/>
<feature type="compositionally biased region" description="Polar residues" evidence="1">
    <location>
        <begin position="1"/>
        <end position="25"/>
    </location>
</feature>
<keyword evidence="3" id="KW-1185">Reference proteome</keyword>
<comment type="caution">
    <text evidence="2">The sequence shown here is derived from an EMBL/GenBank/DDBJ whole genome shotgun (WGS) entry which is preliminary data.</text>
</comment>
<feature type="region of interest" description="Disordered" evidence="1">
    <location>
        <begin position="1"/>
        <end position="31"/>
    </location>
</feature>
<dbReference type="Proteomes" id="UP001497623">
    <property type="component" value="Unassembled WGS sequence"/>
</dbReference>
<gene>
    <name evidence="2" type="ORF">MNOR_LOCUS4069</name>
</gene>
<evidence type="ECO:0000313" key="3">
    <source>
        <dbReference type="Proteomes" id="UP001497623"/>
    </source>
</evidence>
<reference evidence="2 3" key="1">
    <citation type="submission" date="2024-05" db="EMBL/GenBank/DDBJ databases">
        <authorList>
            <person name="Wallberg A."/>
        </authorList>
    </citation>
    <scope>NUCLEOTIDE SEQUENCE [LARGE SCALE GENOMIC DNA]</scope>
</reference>
<protein>
    <submittedName>
        <fullName evidence="2">Uncharacterized protein</fullName>
    </submittedName>
</protein>
<evidence type="ECO:0000313" key="2">
    <source>
        <dbReference type="EMBL" id="CAL4064420.1"/>
    </source>
</evidence>
<organism evidence="2 3">
    <name type="scientific">Meganyctiphanes norvegica</name>
    <name type="common">Northern krill</name>
    <name type="synonym">Thysanopoda norvegica</name>
    <dbReference type="NCBI Taxonomy" id="48144"/>
    <lineage>
        <taxon>Eukaryota</taxon>
        <taxon>Metazoa</taxon>
        <taxon>Ecdysozoa</taxon>
        <taxon>Arthropoda</taxon>
        <taxon>Crustacea</taxon>
        <taxon>Multicrustacea</taxon>
        <taxon>Malacostraca</taxon>
        <taxon>Eumalacostraca</taxon>
        <taxon>Eucarida</taxon>
        <taxon>Euphausiacea</taxon>
        <taxon>Euphausiidae</taxon>
        <taxon>Meganyctiphanes</taxon>
    </lineage>
</organism>
<name>A0AAV2PW35_MEGNR</name>
<sequence length="114" mass="13113">MASKLSRSWSFFSGNGKHTTHNFSNDDYYRYQPGTKVNVEERLRRDPPSTRKGFHNITVPEDGIIDRLQRDARFQPRLENPQPHHRSPAASATHSLHPHQRISPHSVAAFSTSR</sequence>
<evidence type="ECO:0000256" key="1">
    <source>
        <dbReference type="SAM" id="MobiDB-lite"/>
    </source>
</evidence>
<accession>A0AAV2PW35</accession>
<feature type="non-terminal residue" evidence="2">
    <location>
        <position position="114"/>
    </location>
</feature>
<feature type="region of interest" description="Disordered" evidence="1">
    <location>
        <begin position="69"/>
        <end position="114"/>
    </location>
</feature>
<dbReference type="EMBL" id="CAXKWB010001471">
    <property type="protein sequence ID" value="CAL4064420.1"/>
    <property type="molecule type" value="Genomic_DNA"/>
</dbReference>
<proteinExistence type="predicted"/>